<organism evidence="1">
    <name type="scientific">marine sediment metagenome</name>
    <dbReference type="NCBI Taxonomy" id="412755"/>
    <lineage>
        <taxon>unclassified sequences</taxon>
        <taxon>metagenomes</taxon>
        <taxon>ecological metagenomes</taxon>
    </lineage>
</organism>
<name>A0A0F9AR29_9ZZZZ</name>
<accession>A0A0F9AR29</accession>
<dbReference type="AlphaFoldDB" id="A0A0F9AR29"/>
<reference evidence="1" key="1">
    <citation type="journal article" date="2015" name="Nature">
        <title>Complex archaea that bridge the gap between prokaryotes and eukaryotes.</title>
        <authorList>
            <person name="Spang A."/>
            <person name="Saw J.H."/>
            <person name="Jorgensen S.L."/>
            <person name="Zaremba-Niedzwiedzka K."/>
            <person name="Martijn J."/>
            <person name="Lind A.E."/>
            <person name="van Eijk R."/>
            <person name="Schleper C."/>
            <person name="Guy L."/>
            <person name="Ettema T.J."/>
        </authorList>
    </citation>
    <scope>NUCLEOTIDE SEQUENCE</scope>
</reference>
<evidence type="ECO:0000313" key="1">
    <source>
        <dbReference type="EMBL" id="KKL12039.1"/>
    </source>
</evidence>
<proteinExistence type="predicted"/>
<gene>
    <name evidence="1" type="ORF">LCGC14_2539780</name>
</gene>
<sequence length="163" mass="19010">MPHLKGKYKGKTGKVVVVEDLIGTEELSGTYEGRKHNWKVIKREKLIRKDIENKAIEAFRKKREDELRAVLVDQGYVEDINQKIGTLLTWVLMPDAFRYMCMIYATEPKIGQEMMTHLMAPMDVKRLDEYLDAIRTRGHGPKKRITLATIVKLERKIKKIKGR</sequence>
<dbReference type="EMBL" id="LAZR01041420">
    <property type="protein sequence ID" value="KKL12039.1"/>
    <property type="molecule type" value="Genomic_DNA"/>
</dbReference>
<feature type="non-terminal residue" evidence="1">
    <location>
        <position position="163"/>
    </location>
</feature>
<protein>
    <submittedName>
        <fullName evidence="1">Uncharacterized protein</fullName>
    </submittedName>
</protein>
<comment type="caution">
    <text evidence="1">The sequence shown here is derived from an EMBL/GenBank/DDBJ whole genome shotgun (WGS) entry which is preliminary data.</text>
</comment>